<proteinExistence type="predicted"/>
<comment type="caution">
    <text evidence="1">The sequence shown here is derived from an EMBL/GenBank/DDBJ whole genome shotgun (WGS) entry which is preliminary data.</text>
</comment>
<keyword evidence="2" id="KW-1185">Reference proteome</keyword>
<reference evidence="1" key="1">
    <citation type="submission" date="2021-06" db="EMBL/GenBank/DDBJ databases">
        <authorList>
            <person name="Kallberg Y."/>
            <person name="Tangrot J."/>
            <person name="Rosling A."/>
        </authorList>
    </citation>
    <scope>NUCLEOTIDE SEQUENCE</scope>
    <source>
        <strain evidence="1">28 12/20/2015</strain>
    </source>
</reference>
<gene>
    <name evidence="1" type="ORF">SPELUC_LOCUS3</name>
</gene>
<name>A0ACA9JVL3_9GLOM</name>
<dbReference type="EMBL" id="CAJVPW010000003">
    <property type="protein sequence ID" value="CAG8438699.1"/>
    <property type="molecule type" value="Genomic_DNA"/>
</dbReference>
<dbReference type="Proteomes" id="UP000789366">
    <property type="component" value="Unassembled WGS sequence"/>
</dbReference>
<evidence type="ECO:0000313" key="2">
    <source>
        <dbReference type="Proteomes" id="UP000789366"/>
    </source>
</evidence>
<protein>
    <submittedName>
        <fullName evidence="1">17472_t:CDS:1</fullName>
    </submittedName>
</protein>
<organism evidence="1 2">
    <name type="scientific">Cetraspora pellucida</name>
    <dbReference type="NCBI Taxonomy" id="1433469"/>
    <lineage>
        <taxon>Eukaryota</taxon>
        <taxon>Fungi</taxon>
        <taxon>Fungi incertae sedis</taxon>
        <taxon>Mucoromycota</taxon>
        <taxon>Glomeromycotina</taxon>
        <taxon>Glomeromycetes</taxon>
        <taxon>Diversisporales</taxon>
        <taxon>Gigasporaceae</taxon>
        <taxon>Cetraspora</taxon>
    </lineage>
</organism>
<sequence length="140" mass="16275">MCQIHASINFTQRKKPYKPSNNPACQSVESGQNELDNQDESDEENNSREDTETNILDTMTWKKTAMLEEEEMECENDEYIMNSDFLSNYMHLAIDHKAKWELSSLFSPHFEKPSYMNSEGNLPEAFNLNHITSTDLTQNK</sequence>
<evidence type="ECO:0000313" key="1">
    <source>
        <dbReference type="EMBL" id="CAG8438699.1"/>
    </source>
</evidence>
<accession>A0ACA9JVL3</accession>